<comment type="caution">
    <text evidence="5">The sequence shown here is derived from an EMBL/GenBank/DDBJ whole genome shotgun (WGS) entry which is preliminary data.</text>
</comment>
<name>A0A921I0U7_9FIRM</name>
<dbReference type="Pfam" id="PF12833">
    <property type="entry name" value="HTH_18"/>
    <property type="match status" value="1"/>
</dbReference>
<dbReference type="SUPFAM" id="SSF51182">
    <property type="entry name" value="RmlC-like cupins"/>
    <property type="match status" value="1"/>
</dbReference>
<dbReference type="InterPro" id="IPR013096">
    <property type="entry name" value="Cupin_2"/>
</dbReference>
<dbReference type="SUPFAM" id="SSF46689">
    <property type="entry name" value="Homeodomain-like"/>
    <property type="match status" value="2"/>
</dbReference>
<keyword evidence="2" id="KW-0238">DNA-binding</keyword>
<dbReference type="AlphaFoldDB" id="A0A921I0U7"/>
<evidence type="ECO:0000313" key="5">
    <source>
        <dbReference type="EMBL" id="HJF93854.1"/>
    </source>
</evidence>
<reference evidence="5" key="1">
    <citation type="journal article" date="2021" name="PeerJ">
        <title>Extensive microbial diversity within the chicken gut microbiome revealed by metagenomics and culture.</title>
        <authorList>
            <person name="Gilroy R."/>
            <person name="Ravi A."/>
            <person name="Getino M."/>
            <person name="Pursley I."/>
            <person name="Horton D.L."/>
            <person name="Alikhan N.F."/>
            <person name="Baker D."/>
            <person name="Gharbi K."/>
            <person name="Hall N."/>
            <person name="Watson M."/>
            <person name="Adriaenssens E.M."/>
            <person name="Foster-Nyarko E."/>
            <person name="Jarju S."/>
            <person name="Secka A."/>
            <person name="Antonio M."/>
            <person name="Oren A."/>
            <person name="Chaudhuri R.R."/>
            <person name="La Ragione R."/>
            <person name="Hildebrand F."/>
            <person name="Pallen M.J."/>
        </authorList>
    </citation>
    <scope>NUCLEOTIDE SEQUENCE</scope>
    <source>
        <strain evidence="5">ChiSjej5B23-16112</strain>
    </source>
</reference>
<dbReference type="InterPro" id="IPR014710">
    <property type="entry name" value="RmlC-like_jellyroll"/>
</dbReference>
<dbReference type="Pfam" id="PF07883">
    <property type="entry name" value="Cupin_2"/>
    <property type="match status" value="1"/>
</dbReference>
<dbReference type="InterPro" id="IPR018060">
    <property type="entry name" value="HTH_AraC"/>
</dbReference>
<dbReference type="InterPro" id="IPR009057">
    <property type="entry name" value="Homeodomain-like_sf"/>
</dbReference>
<dbReference type="PROSITE" id="PS00041">
    <property type="entry name" value="HTH_ARAC_FAMILY_1"/>
    <property type="match status" value="1"/>
</dbReference>
<evidence type="ECO:0000256" key="2">
    <source>
        <dbReference type="ARBA" id="ARBA00023125"/>
    </source>
</evidence>
<dbReference type="InterPro" id="IPR020449">
    <property type="entry name" value="Tscrpt_reg_AraC-type_HTH"/>
</dbReference>
<dbReference type="Proteomes" id="UP000769156">
    <property type="component" value="Unassembled WGS sequence"/>
</dbReference>
<dbReference type="RefSeq" id="WP_076780431.1">
    <property type="nucleotide sequence ID" value="NZ_CALKQL010000015.1"/>
</dbReference>
<gene>
    <name evidence="5" type="ORF">K8V82_03585</name>
</gene>
<dbReference type="GO" id="GO:0043565">
    <property type="term" value="F:sequence-specific DNA binding"/>
    <property type="evidence" value="ECO:0007669"/>
    <property type="project" value="InterPro"/>
</dbReference>
<dbReference type="InterPro" id="IPR011051">
    <property type="entry name" value="RmlC_Cupin_sf"/>
</dbReference>
<dbReference type="EMBL" id="DYVY01000058">
    <property type="protein sequence ID" value="HJF93854.1"/>
    <property type="molecule type" value="Genomic_DNA"/>
</dbReference>
<sequence>MSYLRSQGQILVDQKMCEIQEHGTREFPFQVYYNDFSHFRDHLEDWHCHAEMEFTVALKGSLECGLNEKRYRIGAGEGIFINSGVLHMYRVLGKCEDSESISIVFLPQFLSGGTENLIFRKFIEPVMEDARMRGEPLRRTGGWQEELLVCLRRIYCLSREDGWLTEMTLRNQLSQAWEIFIRNCAREQDAEEKTSREIVYEERARKILQFIQEHYSEDITVEDVAAQVHISRTECFRCFQKITGQSPKSYLNSYRIRQAMRQLETTDDSITAICFSCGFNNMSYFVKRFRESAGVSPGKYRELVREAGEAEGLYLNMQQKKGDQEHA</sequence>
<proteinExistence type="predicted"/>
<reference evidence="5" key="2">
    <citation type="submission" date="2021-09" db="EMBL/GenBank/DDBJ databases">
        <authorList>
            <person name="Gilroy R."/>
        </authorList>
    </citation>
    <scope>NUCLEOTIDE SEQUENCE</scope>
    <source>
        <strain evidence="5">ChiSjej5B23-16112</strain>
    </source>
</reference>
<dbReference type="SMART" id="SM00342">
    <property type="entry name" value="HTH_ARAC"/>
    <property type="match status" value="1"/>
</dbReference>
<dbReference type="Gene3D" id="2.60.120.10">
    <property type="entry name" value="Jelly Rolls"/>
    <property type="match status" value="1"/>
</dbReference>
<dbReference type="PROSITE" id="PS01124">
    <property type="entry name" value="HTH_ARAC_FAMILY_2"/>
    <property type="match status" value="1"/>
</dbReference>
<dbReference type="Gene3D" id="1.10.10.60">
    <property type="entry name" value="Homeodomain-like"/>
    <property type="match status" value="2"/>
</dbReference>
<dbReference type="PRINTS" id="PR00032">
    <property type="entry name" value="HTHARAC"/>
</dbReference>
<keyword evidence="1" id="KW-0805">Transcription regulation</keyword>
<protein>
    <submittedName>
        <fullName evidence="5">AraC family transcriptional regulator</fullName>
    </submittedName>
</protein>
<evidence type="ECO:0000313" key="6">
    <source>
        <dbReference type="Proteomes" id="UP000769156"/>
    </source>
</evidence>
<evidence type="ECO:0000259" key="4">
    <source>
        <dbReference type="PROSITE" id="PS01124"/>
    </source>
</evidence>
<dbReference type="InterPro" id="IPR018062">
    <property type="entry name" value="HTH_AraC-typ_CS"/>
</dbReference>
<evidence type="ECO:0000256" key="3">
    <source>
        <dbReference type="ARBA" id="ARBA00023163"/>
    </source>
</evidence>
<dbReference type="PANTHER" id="PTHR43280">
    <property type="entry name" value="ARAC-FAMILY TRANSCRIPTIONAL REGULATOR"/>
    <property type="match status" value="1"/>
</dbReference>
<dbReference type="PANTHER" id="PTHR43280:SF28">
    <property type="entry name" value="HTH-TYPE TRANSCRIPTIONAL ACTIVATOR RHAS"/>
    <property type="match status" value="1"/>
</dbReference>
<feature type="domain" description="HTH araC/xylS-type" evidence="4">
    <location>
        <begin position="205"/>
        <end position="303"/>
    </location>
</feature>
<keyword evidence="3" id="KW-0804">Transcription</keyword>
<accession>A0A921I0U7</accession>
<evidence type="ECO:0000256" key="1">
    <source>
        <dbReference type="ARBA" id="ARBA00023015"/>
    </source>
</evidence>
<organism evidence="5 6">
    <name type="scientific">Lachnoclostridium phocaeense</name>
    <dbReference type="NCBI Taxonomy" id="1871021"/>
    <lineage>
        <taxon>Bacteria</taxon>
        <taxon>Bacillati</taxon>
        <taxon>Bacillota</taxon>
        <taxon>Clostridia</taxon>
        <taxon>Lachnospirales</taxon>
        <taxon>Lachnospiraceae</taxon>
    </lineage>
</organism>
<dbReference type="GO" id="GO:0003700">
    <property type="term" value="F:DNA-binding transcription factor activity"/>
    <property type="evidence" value="ECO:0007669"/>
    <property type="project" value="InterPro"/>
</dbReference>